<proteinExistence type="predicted"/>
<dbReference type="Proteomes" id="UP001596548">
    <property type="component" value="Unassembled WGS sequence"/>
</dbReference>
<dbReference type="EMBL" id="JBHTBJ010000013">
    <property type="protein sequence ID" value="MFC7276231.1"/>
    <property type="molecule type" value="Genomic_DNA"/>
</dbReference>
<organism evidence="1 2">
    <name type="scientific">Paractinoplanes rhizophilus</name>
    <dbReference type="NCBI Taxonomy" id="1416877"/>
    <lineage>
        <taxon>Bacteria</taxon>
        <taxon>Bacillati</taxon>
        <taxon>Actinomycetota</taxon>
        <taxon>Actinomycetes</taxon>
        <taxon>Micromonosporales</taxon>
        <taxon>Micromonosporaceae</taxon>
        <taxon>Paractinoplanes</taxon>
    </lineage>
</organism>
<name>A0ABW2HTR4_9ACTN</name>
<comment type="caution">
    <text evidence="1">The sequence shown here is derived from an EMBL/GenBank/DDBJ whole genome shotgun (WGS) entry which is preliminary data.</text>
</comment>
<protein>
    <submittedName>
        <fullName evidence="1">Uncharacterized protein</fullName>
    </submittedName>
</protein>
<keyword evidence="2" id="KW-1185">Reference proteome</keyword>
<evidence type="ECO:0000313" key="1">
    <source>
        <dbReference type="EMBL" id="MFC7276231.1"/>
    </source>
</evidence>
<dbReference type="RefSeq" id="WP_378970271.1">
    <property type="nucleotide sequence ID" value="NZ_JBHTBJ010000013.1"/>
</dbReference>
<accession>A0ABW2HTR4</accession>
<evidence type="ECO:0000313" key="2">
    <source>
        <dbReference type="Proteomes" id="UP001596548"/>
    </source>
</evidence>
<reference evidence="2" key="1">
    <citation type="journal article" date="2019" name="Int. J. Syst. Evol. Microbiol.">
        <title>The Global Catalogue of Microorganisms (GCM) 10K type strain sequencing project: providing services to taxonomists for standard genome sequencing and annotation.</title>
        <authorList>
            <consortium name="The Broad Institute Genomics Platform"/>
            <consortium name="The Broad Institute Genome Sequencing Center for Infectious Disease"/>
            <person name="Wu L."/>
            <person name="Ma J."/>
        </authorList>
    </citation>
    <scope>NUCLEOTIDE SEQUENCE [LARGE SCALE GENOMIC DNA]</scope>
    <source>
        <strain evidence="2">XZYJT-10</strain>
    </source>
</reference>
<gene>
    <name evidence="1" type="ORF">ACFQS1_19740</name>
</gene>
<sequence length="215" mass="22004">MPFNDPAKNVMLDALDESNTQITHVGICTLSDPGTGANMNAVEATGGSPAYARQAVTWGGAASGAKSNTNTLTFDVPAGTYGFFAWFNASTGNTNNYRGYAPFGGATRSFGTVDSAGVTGNVVQSAAHGLADNDRVMLFNVFSESLPTGVSEGTVYFVVGSTTNTFQVSATQGGSAVDITGQGELFFQKVVPEVFAGQGQITVAVGALVLEATAM</sequence>